<accession>A0ACC0ZF84</accession>
<reference evidence="2" key="1">
    <citation type="journal article" date="2023" name="G3 (Bethesda)">
        <title>Genome assembly and association tests identify interacting loci associated with vigor, precocity, and sex in interspecific pistachio rootstocks.</title>
        <authorList>
            <person name="Palmer W."/>
            <person name="Jacygrad E."/>
            <person name="Sagayaradj S."/>
            <person name="Cavanaugh K."/>
            <person name="Han R."/>
            <person name="Bertier L."/>
            <person name="Beede B."/>
            <person name="Kafkas S."/>
            <person name="Golino D."/>
            <person name="Preece J."/>
            <person name="Michelmore R."/>
        </authorList>
    </citation>
    <scope>NUCLEOTIDE SEQUENCE [LARGE SCALE GENOMIC DNA]</scope>
</reference>
<name>A0ACC0ZF84_9ROSI</name>
<protein>
    <submittedName>
        <fullName evidence="1">Uncharacterized protein</fullName>
    </submittedName>
</protein>
<dbReference type="Proteomes" id="UP001163603">
    <property type="component" value="Chromosome 1"/>
</dbReference>
<evidence type="ECO:0000313" key="1">
    <source>
        <dbReference type="EMBL" id="KAJ0051699.1"/>
    </source>
</evidence>
<gene>
    <name evidence="1" type="ORF">Pint_00117</name>
</gene>
<comment type="caution">
    <text evidence="1">The sequence shown here is derived from an EMBL/GenBank/DDBJ whole genome shotgun (WGS) entry which is preliminary data.</text>
</comment>
<proteinExistence type="predicted"/>
<dbReference type="EMBL" id="CM047736">
    <property type="protein sequence ID" value="KAJ0051699.1"/>
    <property type="molecule type" value="Genomic_DNA"/>
</dbReference>
<keyword evidence="2" id="KW-1185">Reference proteome</keyword>
<sequence>MADPQHLYGKTRLPANLTRQPVGVGQAKSFTHLFSKFLFFALFLVAIPFFPSQAPEFINQTILTKFWDLFHLLFIGLAVSYGLFCRRNVDMDFETHSSNDDPQSYVSNVLHVSSIFGDDSDNSYGYGDKNVYQTGYSDNYKEEFAMNTEQTKTGSLNSENNVSQAWNSQYFRGESMVVIDQPNHVLNEYGESGLIIGHKPLGLPIRSLRSSNQGSPEINNGSESSSISTDSSNSPSNHVVINENFGHLGPLNLENKFNETAGLSSSIPWRSRSGRMETRGDADISTHASHFRPLSVDETQFESLKSQSFWSSDSYSSQPCSVSNSPNRLSSSGTLSSELENLKMDIRNSYPPTSMPTNGKTSLNALRIRRYTDGSLFGKNARKSSKDNLKDRSGGKSEYPLGLKDDLKDRSGSKREDSLRLKDDLKDRSGSKRKDLLRLKDDLKDRSESKRDDSLGLKDDLKDRSESKREDALGLKDDLKDSSGGKREHLLGRNQWRSSSLKLDENPTNPVKASSRGKSVRTIRTRRYTEETMSVGERDGNHIQGEVGKAANDEIEGVLKGKNEMKRGGFDNQSTGARKQDLDNHYPMQKPTFSEFQKRKDKESSEDFTVVSKEESESEVENFQLNSYQEAVNKCATDAESDSNEVDKKAGEFIARFREQIRLQKMASIDRSKGRNYFR</sequence>
<evidence type="ECO:0000313" key="2">
    <source>
        <dbReference type="Proteomes" id="UP001163603"/>
    </source>
</evidence>
<organism evidence="1 2">
    <name type="scientific">Pistacia integerrima</name>
    <dbReference type="NCBI Taxonomy" id="434235"/>
    <lineage>
        <taxon>Eukaryota</taxon>
        <taxon>Viridiplantae</taxon>
        <taxon>Streptophyta</taxon>
        <taxon>Embryophyta</taxon>
        <taxon>Tracheophyta</taxon>
        <taxon>Spermatophyta</taxon>
        <taxon>Magnoliopsida</taxon>
        <taxon>eudicotyledons</taxon>
        <taxon>Gunneridae</taxon>
        <taxon>Pentapetalae</taxon>
        <taxon>rosids</taxon>
        <taxon>malvids</taxon>
        <taxon>Sapindales</taxon>
        <taxon>Anacardiaceae</taxon>
        <taxon>Pistacia</taxon>
    </lineage>
</organism>